<keyword evidence="2" id="KW-1185">Reference proteome</keyword>
<dbReference type="EMBL" id="KZ678130">
    <property type="protein sequence ID" value="PSN71779.1"/>
    <property type="molecule type" value="Genomic_DNA"/>
</dbReference>
<reference evidence="1 2" key="1">
    <citation type="journal article" date="2018" name="Front. Microbiol.">
        <title>Genome-Wide Analysis of Corynespora cassiicola Leaf Fall Disease Putative Effectors.</title>
        <authorList>
            <person name="Lopez D."/>
            <person name="Ribeiro S."/>
            <person name="Label P."/>
            <person name="Fumanal B."/>
            <person name="Venisse J.S."/>
            <person name="Kohler A."/>
            <person name="de Oliveira R.R."/>
            <person name="Labutti K."/>
            <person name="Lipzen A."/>
            <person name="Lail K."/>
            <person name="Bauer D."/>
            <person name="Ohm R.A."/>
            <person name="Barry K.W."/>
            <person name="Spatafora J."/>
            <person name="Grigoriev I.V."/>
            <person name="Martin F.M."/>
            <person name="Pujade-Renaud V."/>
        </authorList>
    </citation>
    <scope>NUCLEOTIDE SEQUENCE [LARGE SCALE GENOMIC DNA]</scope>
    <source>
        <strain evidence="1 2">Philippines</strain>
    </source>
</reference>
<evidence type="ECO:0000313" key="2">
    <source>
        <dbReference type="Proteomes" id="UP000240883"/>
    </source>
</evidence>
<gene>
    <name evidence="1" type="ORF">BS50DRAFT_235699</name>
</gene>
<protein>
    <submittedName>
        <fullName evidence="1">Uncharacterized protein</fullName>
    </submittedName>
</protein>
<evidence type="ECO:0000313" key="1">
    <source>
        <dbReference type="EMBL" id="PSN71779.1"/>
    </source>
</evidence>
<accession>A0A2T2P2C4</accession>
<organism evidence="1 2">
    <name type="scientific">Corynespora cassiicola Philippines</name>
    <dbReference type="NCBI Taxonomy" id="1448308"/>
    <lineage>
        <taxon>Eukaryota</taxon>
        <taxon>Fungi</taxon>
        <taxon>Dikarya</taxon>
        <taxon>Ascomycota</taxon>
        <taxon>Pezizomycotina</taxon>
        <taxon>Dothideomycetes</taxon>
        <taxon>Pleosporomycetidae</taxon>
        <taxon>Pleosporales</taxon>
        <taxon>Corynesporascaceae</taxon>
        <taxon>Corynespora</taxon>
    </lineage>
</organism>
<dbReference type="AlphaFoldDB" id="A0A2T2P2C4"/>
<dbReference type="Proteomes" id="UP000240883">
    <property type="component" value="Unassembled WGS sequence"/>
</dbReference>
<sequence length="74" mass="8168">MMRGHRDPPIMSALDLGRREAEVWQLVFGDAAKSKSACDRSTMRHPAWFHLDSGLPLALFASLAGTTSSILQEK</sequence>
<name>A0A2T2P2C4_CORCC</name>
<proteinExistence type="predicted"/>